<evidence type="ECO:0000313" key="2">
    <source>
        <dbReference type="EMBL" id="QCP91119.1"/>
    </source>
</evidence>
<dbReference type="PATRIC" id="fig|272569.17.peg.2155"/>
<dbReference type="EMBL" id="CP039138">
    <property type="protein sequence ID" value="QCP91119.1"/>
    <property type="molecule type" value="Genomic_DNA"/>
</dbReference>
<dbReference type="Proteomes" id="UP000298722">
    <property type="component" value="Chromosome"/>
</dbReference>
<reference evidence="2 4" key="2">
    <citation type="submission" date="2019-04" db="EMBL/GenBank/DDBJ databases">
        <title>Methylomes of two halophilic Archaea, Haloarcula marismortui and Haloferax mediterranei.</title>
        <authorList>
            <person name="DasSarma S."/>
            <person name="DasSarma P."/>
            <person name="DasSarma S."/>
            <person name="Fomenkov A."/>
            <person name="Vincze T."/>
            <person name="Anton B.P."/>
            <person name="Roberts R.J."/>
        </authorList>
    </citation>
    <scope>NUCLEOTIDE SEQUENCE [LARGE SCALE GENOMIC DNA]</scope>
    <source>
        <strain evidence="2 4">ATCC 43049</strain>
    </source>
</reference>
<reference evidence="1 3" key="1">
    <citation type="journal article" date="2004" name="Genome Res.">
        <title>Genome sequence of Haloarcula marismortui: a halophilic archaeon from the Dead Sea.</title>
        <authorList>
            <person name="Baliga N.S."/>
            <person name="Bonneau R."/>
            <person name="Facciotti M.T."/>
            <person name="Pan M."/>
            <person name="Glusman G."/>
            <person name="Deutsch E.W."/>
            <person name="Shannon P."/>
            <person name="Chiu Y."/>
            <person name="Weng R.S."/>
            <person name="Gan R.R."/>
            <person name="Hung P."/>
            <person name="Date S.V."/>
            <person name="Marcotte E."/>
            <person name="Hood L."/>
            <person name="Ng W.V."/>
        </authorList>
    </citation>
    <scope>NUCLEOTIDE SEQUENCE [LARGE SCALE GENOMIC DNA]</scope>
    <source>
        <strain evidence="1">ATCC 43049</strain>
        <strain evidence="3">ATCC 43049 / DSM 3752 / JCM 8966 / VKM B-1809</strain>
    </source>
</reference>
<dbReference type="HOGENOM" id="CLU_2581284_0_0_2"/>
<dbReference type="KEGG" id="hma:rrnAC1462"/>
<evidence type="ECO:0000313" key="1">
    <source>
        <dbReference type="EMBL" id="AAV46387.1"/>
    </source>
</evidence>
<dbReference type="PaxDb" id="272569-rrnAC1462"/>
<dbReference type="AlphaFoldDB" id="Q5V265"/>
<organism evidence="1 3">
    <name type="scientific">Haloarcula marismortui (strain ATCC 43049 / DSM 3752 / JCM 8966 / VKM B-1809)</name>
    <name type="common">Halobacterium marismortui</name>
    <dbReference type="NCBI Taxonomy" id="272569"/>
    <lineage>
        <taxon>Archaea</taxon>
        <taxon>Methanobacteriati</taxon>
        <taxon>Methanobacteriota</taxon>
        <taxon>Stenosarchaea group</taxon>
        <taxon>Halobacteria</taxon>
        <taxon>Halobacteriales</taxon>
        <taxon>Haloarculaceae</taxon>
        <taxon>Haloarcula</taxon>
    </lineage>
</organism>
<dbReference type="STRING" id="272569.rrnAC1462"/>
<dbReference type="Proteomes" id="UP000001169">
    <property type="component" value="Chromosome I"/>
</dbReference>
<dbReference type="RefSeq" id="WP_011223638.1">
    <property type="nucleotide sequence ID" value="NC_006396.1"/>
</dbReference>
<dbReference type="EMBL" id="AY596297">
    <property type="protein sequence ID" value="AAV46387.1"/>
    <property type="molecule type" value="Genomic_DNA"/>
</dbReference>
<accession>Q5V265</accession>
<gene>
    <name evidence="1" type="ordered locus">rrnAC1462</name>
    <name evidence="2" type="ORF">E6P14_09705</name>
</gene>
<dbReference type="GeneID" id="40152430"/>
<sequence>MDEIVIPVADGDASQINDFLSIEEMRELLIDEVRERQDQADDELAEWDSISELRADDSLDAAERKRLELKAQRRTGFNKQ</sequence>
<evidence type="ECO:0000313" key="4">
    <source>
        <dbReference type="Proteomes" id="UP000298722"/>
    </source>
</evidence>
<name>Q5V265_HALMA</name>
<protein>
    <submittedName>
        <fullName evidence="1">Uncharacterized protein</fullName>
    </submittedName>
</protein>
<keyword evidence="3" id="KW-1185">Reference proteome</keyword>
<dbReference type="EnsemblBacteria" id="AAV46387">
    <property type="protein sequence ID" value="AAV46387"/>
    <property type="gene ID" value="rrnAC1462"/>
</dbReference>
<evidence type="ECO:0000313" key="3">
    <source>
        <dbReference type="Proteomes" id="UP000001169"/>
    </source>
</evidence>
<proteinExistence type="predicted"/>